<protein>
    <recommendedName>
        <fullName evidence="1">Hda lid domain-containing protein</fullName>
    </recommendedName>
</protein>
<sequence>MIQLPLPLPSQDSADAADLIPDASNAEALAWLETPEAWPLRRLALHGPEGVGKTHMLRAAAAGRGWRFLDGRALNLDLALADVPGTALDAAEAAPEAALFHLVNHAAEAGSPLLLAARAPPARWPTRLPDLASRLRATQAVAIQPPSEALLAALLAKQLADRQLRVEPGVQAFLLARLPRSAAALAQAVARLDAAALAGGAAITRPLARQVLALDDRSETISQSASPNDPGLG</sequence>
<name>A0ABS6H5E8_9PROT</name>
<dbReference type="Pfam" id="PF22688">
    <property type="entry name" value="Hda_lid"/>
    <property type="match status" value="1"/>
</dbReference>
<proteinExistence type="predicted"/>
<gene>
    <name evidence="2" type="ORF">JJQ90_09230</name>
</gene>
<dbReference type="InterPro" id="IPR055199">
    <property type="entry name" value="Hda_lid"/>
</dbReference>
<evidence type="ECO:0000259" key="1">
    <source>
        <dbReference type="Pfam" id="PF22688"/>
    </source>
</evidence>
<evidence type="ECO:0000313" key="2">
    <source>
        <dbReference type="EMBL" id="MBU8543886.1"/>
    </source>
</evidence>
<dbReference type="EMBL" id="JAERQM010000002">
    <property type="protein sequence ID" value="MBU8543886.1"/>
    <property type="molecule type" value="Genomic_DNA"/>
</dbReference>
<keyword evidence="3" id="KW-1185">Reference proteome</keyword>
<dbReference type="PANTHER" id="PTHR30050">
    <property type="entry name" value="CHROMOSOMAL REPLICATION INITIATOR PROTEIN DNAA"/>
    <property type="match status" value="1"/>
</dbReference>
<dbReference type="RefSeq" id="WP_216874589.1">
    <property type="nucleotide sequence ID" value="NZ_JAERQM010000002.1"/>
</dbReference>
<dbReference type="PANTHER" id="PTHR30050:SF5">
    <property type="entry name" value="DNAA REGULATORY INACTIVATOR HDA"/>
    <property type="match status" value="1"/>
</dbReference>
<comment type="caution">
    <text evidence="2">The sequence shown here is derived from an EMBL/GenBank/DDBJ whole genome shotgun (WGS) entry which is preliminary data.</text>
</comment>
<evidence type="ECO:0000313" key="3">
    <source>
        <dbReference type="Proteomes" id="UP000689967"/>
    </source>
</evidence>
<accession>A0ABS6H5E8</accession>
<feature type="domain" description="Hda lid" evidence="1">
    <location>
        <begin position="153"/>
        <end position="212"/>
    </location>
</feature>
<organism evidence="2 3">
    <name type="scientific">Falsiroseomonas oleicola</name>
    <dbReference type="NCBI Taxonomy" id="2801474"/>
    <lineage>
        <taxon>Bacteria</taxon>
        <taxon>Pseudomonadati</taxon>
        <taxon>Pseudomonadota</taxon>
        <taxon>Alphaproteobacteria</taxon>
        <taxon>Acetobacterales</taxon>
        <taxon>Roseomonadaceae</taxon>
        <taxon>Falsiroseomonas</taxon>
    </lineage>
</organism>
<reference evidence="2 3" key="1">
    <citation type="submission" date="2021-01" db="EMBL/GenBank/DDBJ databases">
        <title>Roseomonas sp. nov, a bacterium isolated from an oil production mixture in Yumen Oilfield.</title>
        <authorList>
            <person name="Wu D."/>
        </authorList>
    </citation>
    <scope>NUCLEOTIDE SEQUENCE [LARGE SCALE GENOMIC DNA]</scope>
    <source>
        <strain evidence="2 3">ROY-5-3</strain>
    </source>
</reference>
<dbReference type="Proteomes" id="UP000689967">
    <property type="component" value="Unassembled WGS sequence"/>
</dbReference>